<organism evidence="7 8">
    <name type="scientific">Plectus sambesii</name>
    <dbReference type="NCBI Taxonomy" id="2011161"/>
    <lineage>
        <taxon>Eukaryota</taxon>
        <taxon>Metazoa</taxon>
        <taxon>Ecdysozoa</taxon>
        <taxon>Nematoda</taxon>
        <taxon>Chromadorea</taxon>
        <taxon>Plectida</taxon>
        <taxon>Plectina</taxon>
        <taxon>Plectoidea</taxon>
        <taxon>Plectidae</taxon>
        <taxon>Plectus</taxon>
    </lineage>
</organism>
<feature type="transmembrane region" description="Helical" evidence="5">
    <location>
        <begin position="202"/>
        <end position="224"/>
    </location>
</feature>
<feature type="transmembrane region" description="Helical" evidence="5">
    <location>
        <begin position="341"/>
        <end position="363"/>
    </location>
</feature>
<evidence type="ECO:0000259" key="6">
    <source>
        <dbReference type="Pfam" id="PF01490"/>
    </source>
</evidence>
<evidence type="ECO:0000256" key="1">
    <source>
        <dbReference type="ARBA" id="ARBA00004141"/>
    </source>
</evidence>
<evidence type="ECO:0000313" key="7">
    <source>
        <dbReference type="Proteomes" id="UP000887566"/>
    </source>
</evidence>
<feature type="transmembrane region" description="Helical" evidence="5">
    <location>
        <begin position="134"/>
        <end position="155"/>
    </location>
</feature>
<keyword evidence="3 5" id="KW-1133">Transmembrane helix</keyword>
<evidence type="ECO:0000256" key="4">
    <source>
        <dbReference type="ARBA" id="ARBA00023136"/>
    </source>
</evidence>
<accession>A0A914W9R7</accession>
<dbReference type="GO" id="GO:0015179">
    <property type="term" value="F:L-amino acid transmembrane transporter activity"/>
    <property type="evidence" value="ECO:0007669"/>
    <property type="project" value="TreeGrafter"/>
</dbReference>
<keyword evidence="2 5" id="KW-0812">Transmembrane</keyword>
<keyword evidence="7" id="KW-1185">Reference proteome</keyword>
<feature type="transmembrane region" description="Helical" evidence="5">
    <location>
        <begin position="87"/>
        <end position="113"/>
    </location>
</feature>
<protein>
    <submittedName>
        <fullName evidence="8">Amino acid transporter transmembrane domain-containing protein</fullName>
    </submittedName>
</protein>
<evidence type="ECO:0000256" key="2">
    <source>
        <dbReference type="ARBA" id="ARBA00022692"/>
    </source>
</evidence>
<feature type="transmembrane region" description="Helical" evidence="5">
    <location>
        <begin position="244"/>
        <end position="267"/>
    </location>
</feature>
<feature type="transmembrane region" description="Helical" evidence="5">
    <location>
        <begin position="375"/>
        <end position="394"/>
    </location>
</feature>
<feature type="transmembrane region" description="Helical" evidence="5">
    <location>
        <begin position="58"/>
        <end position="81"/>
    </location>
</feature>
<dbReference type="AlphaFoldDB" id="A0A914W9R7"/>
<feature type="transmembrane region" description="Helical" evidence="5">
    <location>
        <begin position="442"/>
        <end position="462"/>
    </location>
</feature>
<sequence length="470" mass="51899">MPAEGDDLRQNGSAMDRTDFDTFKIEERSPSTKENGHAMFGYQSFDNNKQAPTDGIPWFFGAMIFINALVGAGILNFPYSIHAAGGIYVAVAVQMIMVTLLFCSVTCVIWCSHLRGTTLYQDTVSAYLGPTGKYICSVTMLVYCFLITTTYLIAIGEQLSAGARIVSVALTEHPLASKQFLVIGVSLIVILPFCLVKHIDRLHFASGLASITVVMVAVVVVYEYHRIDTSDVRVVTSPAKWTNVFLSVPAYAIAYMFDLASVAVYGRMRPRTVGSFMKAASIALVSVFCFYNIFAGYAYYTFGDKIKPNFMANYVEGTWVIAFAQFAYSLKLCLEYPIYQFLGWTALRSLVNALGGSYCAQYLNEERNAENVDRFRLMTSLLWIFSTMSVAFFAPDISYVLPLASAAVLHFQFTFPGLCILSAVRSVGNSMERKYAMMLRAFALFIIAFGFGMSGILVYQTIKGSAADAS</sequence>
<evidence type="ECO:0000256" key="5">
    <source>
        <dbReference type="SAM" id="Phobius"/>
    </source>
</evidence>
<dbReference type="PANTHER" id="PTHR22950:SF652">
    <property type="entry name" value="TRANSMEMBRANE AMINO ACID TRANSPORTER FAMILY PROTEIN"/>
    <property type="match status" value="1"/>
</dbReference>
<evidence type="ECO:0000313" key="8">
    <source>
        <dbReference type="WBParaSite" id="PSAMB.scaffold3613size17593.g22053.t1"/>
    </source>
</evidence>
<evidence type="ECO:0000256" key="3">
    <source>
        <dbReference type="ARBA" id="ARBA00022989"/>
    </source>
</evidence>
<feature type="domain" description="Amino acid transporter transmembrane" evidence="6">
    <location>
        <begin position="56"/>
        <end position="462"/>
    </location>
</feature>
<reference evidence="8" key="1">
    <citation type="submission" date="2022-11" db="UniProtKB">
        <authorList>
            <consortium name="WormBaseParasite"/>
        </authorList>
    </citation>
    <scope>IDENTIFICATION</scope>
</reference>
<feature type="transmembrane region" description="Helical" evidence="5">
    <location>
        <begin position="175"/>
        <end position="195"/>
    </location>
</feature>
<proteinExistence type="predicted"/>
<feature type="transmembrane region" description="Helical" evidence="5">
    <location>
        <begin position="279"/>
        <end position="300"/>
    </location>
</feature>
<feature type="transmembrane region" description="Helical" evidence="5">
    <location>
        <begin position="400"/>
        <end position="421"/>
    </location>
</feature>
<name>A0A914W9R7_9BILA</name>
<dbReference type="Proteomes" id="UP000887566">
    <property type="component" value="Unplaced"/>
</dbReference>
<dbReference type="WBParaSite" id="PSAMB.scaffold3613size17593.g22053.t1">
    <property type="protein sequence ID" value="PSAMB.scaffold3613size17593.g22053.t1"/>
    <property type="gene ID" value="PSAMB.scaffold3613size17593.g22053"/>
</dbReference>
<dbReference type="Pfam" id="PF01490">
    <property type="entry name" value="Aa_trans"/>
    <property type="match status" value="1"/>
</dbReference>
<dbReference type="InterPro" id="IPR013057">
    <property type="entry name" value="AA_transpt_TM"/>
</dbReference>
<comment type="subcellular location">
    <subcellularLocation>
        <location evidence="1">Membrane</location>
        <topology evidence="1">Multi-pass membrane protein</topology>
    </subcellularLocation>
</comment>
<keyword evidence="4 5" id="KW-0472">Membrane</keyword>
<dbReference type="PANTHER" id="PTHR22950">
    <property type="entry name" value="AMINO ACID TRANSPORTER"/>
    <property type="match status" value="1"/>
</dbReference>
<dbReference type="GO" id="GO:0016020">
    <property type="term" value="C:membrane"/>
    <property type="evidence" value="ECO:0007669"/>
    <property type="project" value="UniProtKB-SubCell"/>
</dbReference>